<sequence>MILGDSMKNKRLQRLIASISSALLTASLVLVAGSPADAAKQYVSTYSLRGDCADYYEMNDEYAMFEEEEDWTCTLVVALKPAKPARTVLLQFYDKKWKTEATVKTNSNGIAYLSFGTECGDSYCDATFTYRAYVNSVSGQAAIKLSSFDMNFYPIGWDDEEDYWSDF</sequence>
<reference evidence="1" key="1">
    <citation type="submission" date="2020-05" db="EMBL/GenBank/DDBJ databases">
        <authorList>
            <person name="Chiriac C."/>
            <person name="Salcher M."/>
            <person name="Ghai R."/>
            <person name="Kavagutti S V."/>
        </authorList>
    </citation>
    <scope>NUCLEOTIDE SEQUENCE</scope>
</reference>
<name>A0A6J6I6V9_9ZZZZ</name>
<accession>A0A6J6I6V9</accession>
<evidence type="ECO:0000313" key="1">
    <source>
        <dbReference type="EMBL" id="CAB4620127.1"/>
    </source>
</evidence>
<gene>
    <name evidence="1" type="ORF">UFOPK1909_00502</name>
</gene>
<protein>
    <submittedName>
        <fullName evidence="1">Unannotated protein</fullName>
    </submittedName>
</protein>
<dbReference type="EMBL" id="CAEZVD010000036">
    <property type="protein sequence ID" value="CAB4620127.1"/>
    <property type="molecule type" value="Genomic_DNA"/>
</dbReference>
<proteinExistence type="predicted"/>
<dbReference type="AlphaFoldDB" id="A0A6J6I6V9"/>
<organism evidence="1">
    <name type="scientific">freshwater metagenome</name>
    <dbReference type="NCBI Taxonomy" id="449393"/>
    <lineage>
        <taxon>unclassified sequences</taxon>
        <taxon>metagenomes</taxon>
        <taxon>ecological metagenomes</taxon>
    </lineage>
</organism>